<dbReference type="EMBL" id="JBDPZC010000001">
    <property type="protein sequence ID" value="MEO3711299.1"/>
    <property type="molecule type" value="Genomic_DNA"/>
</dbReference>
<sequence length="243" mass="26376">MSSPVERWNQLASPDRLELPVDPDELEIICSDADVRVISHEGIQWRGTMFQSHALQQLRRKLPEACGSKVTVRCNGHMARIWVRDPADGSHLEVLNTDPDTKDLTVQQILDLDAVRGKAGTPGRLTAAQGRKRMKDYARQLQDCKTRKAKKALLRLLNLTAIPETQATPDEASLKSSSTPSAASGGGGGRSSHRRKPAAKSEQPTSSVHRGSGSPPPQSANTPVPRFKTAPHSHQSHNSGGQP</sequence>
<accession>A0ABV0G8G5</accession>
<dbReference type="InterPro" id="IPR015378">
    <property type="entry name" value="Transposase-like_Mu_C"/>
</dbReference>
<evidence type="ECO:0000259" key="2">
    <source>
        <dbReference type="Pfam" id="PF09299"/>
    </source>
</evidence>
<feature type="domain" description="Transposase-like Mu C-terminal" evidence="2">
    <location>
        <begin position="33"/>
        <end position="91"/>
    </location>
</feature>
<protein>
    <submittedName>
        <fullName evidence="3">Mu transposase C-terminal domain-containing protein</fullName>
    </submittedName>
</protein>
<feature type="region of interest" description="Disordered" evidence="1">
    <location>
        <begin position="167"/>
        <end position="243"/>
    </location>
</feature>
<dbReference type="Pfam" id="PF09299">
    <property type="entry name" value="Mu-transpos_C"/>
    <property type="match status" value="1"/>
</dbReference>
<feature type="compositionally biased region" description="Low complexity" evidence="1">
    <location>
        <begin position="174"/>
        <end position="183"/>
    </location>
</feature>
<dbReference type="Proteomes" id="UP001462640">
    <property type="component" value="Unassembled WGS sequence"/>
</dbReference>
<keyword evidence="4" id="KW-1185">Reference proteome</keyword>
<comment type="caution">
    <text evidence="3">The sequence shown here is derived from an EMBL/GenBank/DDBJ whole genome shotgun (WGS) entry which is preliminary data.</text>
</comment>
<evidence type="ECO:0000256" key="1">
    <source>
        <dbReference type="SAM" id="MobiDB-lite"/>
    </source>
</evidence>
<gene>
    <name evidence="3" type="ORF">ABDJ40_00805</name>
</gene>
<proteinExistence type="predicted"/>
<name>A0ABV0G8G5_9BURK</name>
<reference evidence="3 4" key="1">
    <citation type="submission" date="2024-05" db="EMBL/GenBank/DDBJ databases">
        <title>Roseateles sp. 2.12 16S ribosomal RNA gene Genome sequencing and assembly.</title>
        <authorList>
            <person name="Woo H."/>
        </authorList>
    </citation>
    <scope>NUCLEOTIDE SEQUENCE [LARGE SCALE GENOMIC DNA]</scope>
    <source>
        <strain evidence="3 4">2.12</strain>
    </source>
</reference>
<evidence type="ECO:0000313" key="4">
    <source>
        <dbReference type="Proteomes" id="UP001462640"/>
    </source>
</evidence>
<dbReference type="RefSeq" id="WP_347604809.1">
    <property type="nucleotide sequence ID" value="NZ_JBDPZC010000001.1"/>
</dbReference>
<organism evidence="3 4">
    <name type="scientific">Roseateles flavus</name>
    <dbReference type="NCBI Taxonomy" id="3149041"/>
    <lineage>
        <taxon>Bacteria</taxon>
        <taxon>Pseudomonadati</taxon>
        <taxon>Pseudomonadota</taxon>
        <taxon>Betaproteobacteria</taxon>
        <taxon>Burkholderiales</taxon>
        <taxon>Sphaerotilaceae</taxon>
        <taxon>Roseateles</taxon>
    </lineage>
</organism>
<evidence type="ECO:0000313" key="3">
    <source>
        <dbReference type="EMBL" id="MEO3711299.1"/>
    </source>
</evidence>